<proteinExistence type="predicted"/>
<accession>A0AAJ0G611</accession>
<protein>
    <recommendedName>
        <fullName evidence="4">FAD/NAD(P)-binding domain-containing protein</fullName>
    </recommendedName>
</protein>
<dbReference type="PANTHER" id="PTHR38688:SF1">
    <property type="entry name" value="FAD_NAD(P)-BINDING DOMAIN-CONTAINING PROTEIN"/>
    <property type="match status" value="1"/>
</dbReference>
<dbReference type="PANTHER" id="PTHR38688">
    <property type="entry name" value="PYR_REDOX_2 DOMAIN-CONTAINING PROTEIN"/>
    <property type="match status" value="1"/>
</dbReference>
<dbReference type="InterPro" id="IPR053275">
    <property type="entry name" value="Agnestin_monoxygenase"/>
</dbReference>
<evidence type="ECO:0000313" key="3">
    <source>
        <dbReference type="Proteomes" id="UP001271007"/>
    </source>
</evidence>
<reference evidence="2" key="1">
    <citation type="submission" date="2023-04" db="EMBL/GenBank/DDBJ databases">
        <title>Black Yeasts Isolated from many extreme environments.</title>
        <authorList>
            <person name="Coleine C."/>
            <person name="Stajich J.E."/>
            <person name="Selbmann L."/>
        </authorList>
    </citation>
    <scope>NUCLEOTIDE SEQUENCE</scope>
    <source>
        <strain evidence="2">CCFEE 5312</strain>
    </source>
</reference>
<gene>
    <name evidence="2" type="ORF">LTR09_009647</name>
</gene>
<dbReference type="Proteomes" id="UP001271007">
    <property type="component" value="Unassembled WGS sequence"/>
</dbReference>
<evidence type="ECO:0008006" key="4">
    <source>
        <dbReference type="Google" id="ProtNLM"/>
    </source>
</evidence>
<dbReference type="EMBL" id="JAWDJX010000043">
    <property type="protein sequence ID" value="KAK3048993.1"/>
    <property type="molecule type" value="Genomic_DNA"/>
</dbReference>
<dbReference type="AlphaFoldDB" id="A0AAJ0G611"/>
<evidence type="ECO:0000256" key="1">
    <source>
        <dbReference type="SAM" id="MobiDB-lite"/>
    </source>
</evidence>
<evidence type="ECO:0000313" key="2">
    <source>
        <dbReference type="EMBL" id="KAK3048993.1"/>
    </source>
</evidence>
<dbReference type="Gene3D" id="3.50.50.60">
    <property type="entry name" value="FAD/NAD(P)-binding domain"/>
    <property type="match status" value="1"/>
</dbReference>
<keyword evidence="3" id="KW-1185">Reference proteome</keyword>
<dbReference type="SUPFAM" id="SSF51905">
    <property type="entry name" value="FAD/NAD(P)-binding domain"/>
    <property type="match status" value="1"/>
</dbReference>
<dbReference type="InterPro" id="IPR036188">
    <property type="entry name" value="FAD/NAD-bd_sf"/>
</dbReference>
<comment type="caution">
    <text evidence="2">The sequence shown here is derived from an EMBL/GenBank/DDBJ whole genome shotgun (WGS) entry which is preliminary data.</text>
</comment>
<feature type="region of interest" description="Disordered" evidence="1">
    <location>
        <begin position="93"/>
        <end position="113"/>
    </location>
</feature>
<name>A0AAJ0G611_9PEZI</name>
<sequence>MSTSRGAINVQRRMMSDQATQYEAVIVGGGPAGITVVGNLLERKLSPILWVDDCFDGGRVNRLYREVPSNTKVKTFVDFAEALTPFRRILGNMPSRSRWDEPSESDSVATSKNDKLSELRGLDQEKGCKLSFAADMCLALTEGLKTTPGVVAQQGRLEEATLDENSSSPAQWAVRVSNPESFEAVTSAGTKRLVLCTGASPTLEPLPLEPHLISAQPLELDTALSPTRLSQALFPEGPTTVAVIGASHSAILVLMNLYHLASTSKPDLRIRWLTRHSLRYAEYMDGWILRDNTGLKGEAAEWARQHLEPETFKQSDVSNYVSRIDYQSGDEEGTFEENLQGCNFYVQAIGYRPDPLPKMKTSGGKEITPYFDNERGTFTYVKESEGGSMGDLARLPGLYGGGIAFPERVVDPQGNVEHAVGFWKFMKFIKRVSPQWN</sequence>
<organism evidence="2 3">
    <name type="scientific">Extremus antarcticus</name>
    <dbReference type="NCBI Taxonomy" id="702011"/>
    <lineage>
        <taxon>Eukaryota</taxon>
        <taxon>Fungi</taxon>
        <taxon>Dikarya</taxon>
        <taxon>Ascomycota</taxon>
        <taxon>Pezizomycotina</taxon>
        <taxon>Dothideomycetes</taxon>
        <taxon>Dothideomycetidae</taxon>
        <taxon>Mycosphaerellales</taxon>
        <taxon>Extremaceae</taxon>
        <taxon>Extremus</taxon>
    </lineage>
</organism>